<keyword evidence="1" id="KW-0812">Transmembrane</keyword>
<dbReference type="EMBL" id="JJQM01000126">
    <property type="protein sequence ID" value="KKH53117.1"/>
    <property type="molecule type" value="Genomic_DNA"/>
</dbReference>
<evidence type="ECO:0000313" key="25">
    <source>
        <dbReference type="Proteomes" id="UP000034668"/>
    </source>
</evidence>
<evidence type="ECO:0000313" key="9">
    <source>
        <dbReference type="EMBL" id="KKH76333.1"/>
    </source>
</evidence>
<evidence type="ECO:0000313" key="20">
    <source>
        <dbReference type="Proteomes" id="UP000034021"/>
    </source>
</evidence>
<evidence type="ECO:0000313" key="19">
    <source>
        <dbReference type="Proteomes" id="UP000033885"/>
    </source>
</evidence>
<dbReference type="Proteomes" id="UP000034692">
    <property type="component" value="Unassembled WGS sequence"/>
</dbReference>
<dbReference type="EMBL" id="JJQV01000133">
    <property type="protein sequence ID" value="KKH80653.1"/>
    <property type="molecule type" value="Genomic_DNA"/>
</dbReference>
<dbReference type="EMBL" id="JJQT01000114">
    <property type="protein sequence ID" value="KKH78910.1"/>
    <property type="molecule type" value="Genomic_DNA"/>
</dbReference>
<dbReference type="Proteomes" id="UP000034021">
    <property type="component" value="Unassembled WGS sequence"/>
</dbReference>
<dbReference type="EMBL" id="JJQZ01000005">
    <property type="protein sequence ID" value="KKI00033.1"/>
    <property type="molecule type" value="Genomic_DNA"/>
</dbReference>
<dbReference type="RefSeq" id="WP_048041754.1">
    <property type="nucleotide sequence ID" value="NZ_JBLVWA010000194.1"/>
</dbReference>
<evidence type="ECO:0000313" key="15">
    <source>
        <dbReference type="EMBL" id="KKI04830.1"/>
    </source>
</evidence>
<keyword evidence="1" id="KW-0472">Membrane</keyword>
<evidence type="ECO:0000313" key="17">
    <source>
        <dbReference type="Proteomes" id="UP000033814"/>
    </source>
</evidence>
<evidence type="ECO:0000313" key="24">
    <source>
        <dbReference type="Proteomes" id="UP000034547"/>
    </source>
</evidence>
<evidence type="ECO:0000313" key="30">
    <source>
        <dbReference type="Proteomes" id="UP000034937"/>
    </source>
</evidence>
<evidence type="ECO:0000313" key="21">
    <source>
        <dbReference type="Proteomes" id="UP000034040"/>
    </source>
</evidence>
<dbReference type="Proteomes" id="UP000034668">
    <property type="component" value="Unassembled WGS sequence"/>
</dbReference>
<dbReference type="EMBL" id="JJRA01000002">
    <property type="protein sequence ID" value="KKI06923.1"/>
    <property type="molecule type" value="Genomic_DNA"/>
</dbReference>
<evidence type="ECO:0000313" key="28">
    <source>
        <dbReference type="Proteomes" id="UP000034872"/>
    </source>
</evidence>
<dbReference type="Proteomes" id="UP000033864">
    <property type="component" value="Unassembled WGS sequence"/>
</dbReference>
<evidence type="ECO:0000313" key="11">
    <source>
        <dbReference type="EMBL" id="KKH80653.1"/>
    </source>
</evidence>
<organism evidence="4 18">
    <name type="scientific">Methanosarcina mazei</name>
    <name type="common">Methanosarcina frisia</name>
    <dbReference type="NCBI Taxonomy" id="2209"/>
    <lineage>
        <taxon>Archaea</taxon>
        <taxon>Methanobacteriati</taxon>
        <taxon>Methanobacteriota</taxon>
        <taxon>Stenosarchaea group</taxon>
        <taxon>Methanomicrobia</taxon>
        <taxon>Methanosarcinales</taxon>
        <taxon>Methanosarcinaceae</taxon>
        <taxon>Methanosarcina</taxon>
    </lineage>
</organism>
<name>A0A0F8QR93_METMZ</name>
<dbReference type="Proteomes" id="UP000034547">
    <property type="component" value="Unassembled WGS sequence"/>
</dbReference>
<dbReference type="Proteomes" id="UP000034937">
    <property type="component" value="Unassembled WGS sequence"/>
</dbReference>
<dbReference type="PATRIC" id="fig|2209.51.peg.1481"/>
<proteinExistence type="predicted"/>
<evidence type="ECO:0000313" key="2">
    <source>
        <dbReference type="EMBL" id="KKF98483.1"/>
    </source>
</evidence>
<evidence type="ECO:0000313" key="14">
    <source>
        <dbReference type="EMBL" id="KKI00033.1"/>
    </source>
</evidence>
<feature type="transmembrane region" description="Helical" evidence="1">
    <location>
        <begin position="98"/>
        <end position="121"/>
    </location>
</feature>
<dbReference type="Proteomes" id="UP000033814">
    <property type="component" value="Unassembled WGS sequence"/>
</dbReference>
<dbReference type="EMBL" id="JJQJ01000061">
    <property type="protein sequence ID" value="KKH51299.1"/>
    <property type="molecule type" value="Genomic_DNA"/>
</dbReference>
<dbReference type="EMBL" id="JJRB01000041">
    <property type="protein sequence ID" value="KKI04830.1"/>
    <property type="molecule type" value="Genomic_DNA"/>
</dbReference>
<feature type="transmembrane region" description="Helical" evidence="1">
    <location>
        <begin position="17"/>
        <end position="38"/>
    </location>
</feature>
<gene>
    <name evidence="2" type="ORF">DU31_07965</name>
    <name evidence="3" type="ORF">DU50_06770</name>
    <name evidence="6" type="ORF">DU73_09855</name>
    <name evidence="7" type="ORF">DU75_08635</name>
    <name evidence="5" type="ORF">DU76_10690</name>
    <name evidence="8" type="ORF">DU77_11120</name>
    <name evidence="10" type="ORF">DU78_03885</name>
    <name evidence="13" type="ORF">DU79_11890</name>
    <name evidence="16" type="ORF">DU81_07025</name>
    <name evidence="11" type="ORF">DU82_14930</name>
    <name evidence="15" type="ORF">DU83_14915</name>
    <name evidence="14" type="ORF">DU84_16290</name>
    <name evidence="4" type="ORF">DU85_08965</name>
    <name evidence="9" type="ORF">DU86_08565</name>
    <name evidence="12" type="ORF">DU88_15855</name>
</gene>
<dbReference type="Proteomes" id="UP000034872">
    <property type="component" value="Unassembled WGS sequence"/>
</dbReference>
<dbReference type="Proteomes" id="UP000034142">
    <property type="component" value="Unassembled WGS sequence"/>
</dbReference>
<dbReference type="Proteomes" id="UP000034232">
    <property type="component" value="Unassembled WGS sequence"/>
</dbReference>
<evidence type="ECO:0000313" key="12">
    <source>
        <dbReference type="EMBL" id="KKH88494.1"/>
    </source>
</evidence>
<dbReference type="EMBL" id="JJQO01000047">
    <property type="protein sequence ID" value="KKH68870.1"/>
    <property type="molecule type" value="Genomic_DNA"/>
</dbReference>
<dbReference type="Proteomes" id="UP000034040">
    <property type="component" value="Unassembled WGS sequence"/>
</dbReference>
<protein>
    <submittedName>
        <fullName evidence="4">Uncharacterized protein</fullName>
    </submittedName>
</protein>
<accession>A0A0F8QR93</accession>
<evidence type="ECO:0000313" key="26">
    <source>
        <dbReference type="Proteomes" id="UP000034692"/>
    </source>
</evidence>
<sequence length="153" mass="17550">MNKTEDFQNRMNERIGFMFNFVGVLIGFLALFLTNINFCEYAEDAIYLKSLYFLTLLFLAICLLFGVCVMAGPIFKDSIHFNFMGYNKPMYDKKVKKCLCIAYDFFGLGLFLVVSIVVFLVLGSLSWVIIFNVSVLLLFGALFRIYIKSIKAT</sequence>
<evidence type="ECO:0000313" key="10">
    <source>
        <dbReference type="EMBL" id="KKH78910.1"/>
    </source>
</evidence>
<evidence type="ECO:0000313" key="23">
    <source>
        <dbReference type="Proteomes" id="UP000034232"/>
    </source>
</evidence>
<evidence type="ECO:0000313" key="4">
    <source>
        <dbReference type="EMBL" id="KKH51299.1"/>
    </source>
</evidence>
<dbReference type="EMBL" id="JJQS01000129">
    <property type="protein sequence ID" value="KKH71881.1"/>
    <property type="molecule type" value="Genomic_DNA"/>
</dbReference>
<evidence type="ECO:0000313" key="6">
    <source>
        <dbReference type="EMBL" id="KKH64086.1"/>
    </source>
</evidence>
<evidence type="ECO:0000313" key="13">
    <source>
        <dbReference type="EMBL" id="KKH91082.1"/>
    </source>
</evidence>
<evidence type="ECO:0000256" key="1">
    <source>
        <dbReference type="SAM" id="Phobius"/>
    </source>
</evidence>
<dbReference type="EMBL" id="JJQW01000059">
    <property type="protein sequence ID" value="KKH88494.1"/>
    <property type="molecule type" value="Genomic_DNA"/>
</dbReference>
<evidence type="ECO:0000313" key="18">
    <source>
        <dbReference type="Proteomes" id="UP000033864"/>
    </source>
</evidence>
<dbReference type="Proteomes" id="UP000034925">
    <property type="component" value="Unassembled WGS sequence"/>
</dbReference>
<evidence type="ECO:0000313" key="16">
    <source>
        <dbReference type="EMBL" id="KKI06923.1"/>
    </source>
</evidence>
<dbReference type="EMBL" id="JJQX01000190">
    <property type="protein sequence ID" value="KKH91082.1"/>
    <property type="molecule type" value="Genomic_DNA"/>
</dbReference>
<keyword evidence="1" id="KW-1133">Transmembrane helix</keyword>
<dbReference type="EMBL" id="JJOR01000174">
    <property type="protein sequence ID" value="KKF98483.1"/>
    <property type="molecule type" value="Genomic_DNA"/>
</dbReference>
<dbReference type="EMBL" id="JJQR01000061">
    <property type="protein sequence ID" value="KKH76333.1"/>
    <property type="molecule type" value="Genomic_DNA"/>
</dbReference>
<feature type="transmembrane region" description="Helical" evidence="1">
    <location>
        <begin position="127"/>
        <end position="147"/>
    </location>
</feature>
<feature type="transmembrane region" description="Helical" evidence="1">
    <location>
        <begin position="50"/>
        <end position="75"/>
    </location>
</feature>
<dbReference type="AlphaFoldDB" id="A0A0F8QR93"/>
<evidence type="ECO:0000313" key="8">
    <source>
        <dbReference type="EMBL" id="KKH71881.1"/>
    </source>
</evidence>
<dbReference type="Proteomes" id="UP000033885">
    <property type="component" value="Unassembled WGS sequence"/>
</dbReference>
<dbReference type="EMBL" id="JJQH01000111">
    <property type="protein sequence ID" value="KKH39384.1"/>
    <property type="molecule type" value="Genomic_DNA"/>
</dbReference>
<dbReference type="EMBL" id="JJQP01000201">
    <property type="protein sequence ID" value="KKH64086.1"/>
    <property type="molecule type" value="Genomic_DNA"/>
</dbReference>
<evidence type="ECO:0000313" key="22">
    <source>
        <dbReference type="Proteomes" id="UP000034142"/>
    </source>
</evidence>
<reference evidence="17 18" key="1">
    <citation type="journal article" date="2015" name="ISME J.">
        <title>Genomic and phenotypic differentiation among Methanosarcina mazei populations from Columbia River sediment.</title>
        <authorList>
            <person name="Youngblut N.D."/>
            <person name="Wirth J.S."/>
            <person name="Henriksen J.R."/>
            <person name="Smith M."/>
            <person name="Simon H."/>
            <person name="Metcalf W.W."/>
            <person name="Whitaker R.J."/>
        </authorList>
    </citation>
    <scope>NUCLEOTIDE SEQUENCE [LARGE SCALE GENOMIC DNA]</scope>
    <source>
        <strain evidence="3 20">1.H.A.1A.3</strain>
        <strain evidence="4 18">1.H.A.1A.6</strain>
        <strain evidence="5 23">1.H.A.2.3</strain>
        <strain evidence="7 26">1.H.A.2.7</strain>
        <strain evidence="6">1.H.A.2.8</strain>
        <strain evidence="9 29">1.H.M.1A.1</strain>
        <strain evidence="8 21">1.H.M.1A.2</strain>
        <strain evidence="10 27">1.H.M.1A.3</strain>
        <strain evidence="11 17">1.H.M.2.2</strain>
        <strain evidence="12 30">1.H.M.2.3</strain>
        <strain evidence="13 25">1.H.M.2.4</strain>
        <strain evidence="14 28">1.H.T.2.1</strain>
        <strain evidence="16 19">1.H.T.2.3</strain>
        <strain evidence="15 24">1.H.T.2.5</strain>
        <strain evidence="2 22">2.F.A.2.3</strain>
    </source>
</reference>
<evidence type="ECO:0000313" key="27">
    <source>
        <dbReference type="Proteomes" id="UP000034842"/>
    </source>
</evidence>
<evidence type="ECO:0000313" key="5">
    <source>
        <dbReference type="EMBL" id="KKH53117.1"/>
    </source>
</evidence>
<evidence type="ECO:0000313" key="3">
    <source>
        <dbReference type="EMBL" id="KKH39384.1"/>
    </source>
</evidence>
<dbReference type="Proteomes" id="UP000034842">
    <property type="component" value="Unassembled WGS sequence"/>
</dbReference>
<evidence type="ECO:0000313" key="7">
    <source>
        <dbReference type="EMBL" id="KKH68870.1"/>
    </source>
</evidence>
<evidence type="ECO:0000313" key="29">
    <source>
        <dbReference type="Proteomes" id="UP000034925"/>
    </source>
</evidence>
<comment type="caution">
    <text evidence="4">The sequence shown here is derived from an EMBL/GenBank/DDBJ whole genome shotgun (WGS) entry which is preliminary data.</text>
</comment>